<dbReference type="PROSITE" id="PS50297">
    <property type="entry name" value="ANK_REP_REGION"/>
    <property type="match status" value="1"/>
</dbReference>
<dbReference type="SUPFAM" id="SSF48403">
    <property type="entry name" value="Ankyrin repeat"/>
    <property type="match status" value="1"/>
</dbReference>
<name>A0A5C7GRC7_9ROSI</name>
<evidence type="ECO:0000313" key="6">
    <source>
        <dbReference type="Proteomes" id="UP000323000"/>
    </source>
</evidence>
<feature type="transmembrane region" description="Helical" evidence="3">
    <location>
        <begin position="520"/>
        <end position="545"/>
    </location>
</feature>
<proteinExistence type="predicted"/>
<evidence type="ECO:0000256" key="2">
    <source>
        <dbReference type="SAM" id="MobiDB-lite"/>
    </source>
</evidence>
<dbReference type="Gene3D" id="1.25.40.20">
    <property type="entry name" value="Ankyrin repeat-containing domain"/>
    <property type="match status" value="2"/>
</dbReference>
<dbReference type="PROSITE" id="PS50088">
    <property type="entry name" value="ANK_REPEAT"/>
    <property type="match status" value="1"/>
</dbReference>
<feature type="domain" description="PGG" evidence="4">
    <location>
        <begin position="475"/>
        <end position="587"/>
    </location>
</feature>
<protein>
    <recommendedName>
        <fullName evidence="4">PGG domain-containing protein</fullName>
    </recommendedName>
</protein>
<dbReference type="EMBL" id="VAHF01000013">
    <property type="protein sequence ID" value="TXG46862.1"/>
    <property type="molecule type" value="Genomic_DNA"/>
</dbReference>
<dbReference type="InterPro" id="IPR002110">
    <property type="entry name" value="Ankyrin_rpt"/>
</dbReference>
<feature type="region of interest" description="Disordered" evidence="2">
    <location>
        <begin position="221"/>
        <end position="249"/>
    </location>
</feature>
<feature type="transmembrane region" description="Helical" evidence="3">
    <location>
        <begin position="565"/>
        <end position="589"/>
    </location>
</feature>
<dbReference type="GO" id="GO:0016020">
    <property type="term" value="C:membrane"/>
    <property type="evidence" value="ECO:0007669"/>
    <property type="project" value="TreeGrafter"/>
</dbReference>
<dbReference type="InterPro" id="IPR036770">
    <property type="entry name" value="Ankyrin_rpt-contain_sf"/>
</dbReference>
<evidence type="ECO:0000313" key="5">
    <source>
        <dbReference type="EMBL" id="TXG46862.1"/>
    </source>
</evidence>
<gene>
    <name evidence="5" type="ORF">EZV62_026156</name>
</gene>
<evidence type="ECO:0000256" key="3">
    <source>
        <dbReference type="SAM" id="Phobius"/>
    </source>
</evidence>
<keyword evidence="3" id="KW-1133">Transmembrane helix</keyword>
<dbReference type="Pfam" id="PF13962">
    <property type="entry name" value="PGG"/>
    <property type="match status" value="1"/>
</dbReference>
<dbReference type="OrthoDB" id="1923662at2759"/>
<dbReference type="AlphaFoldDB" id="A0A5C7GRC7"/>
<dbReference type="InterPro" id="IPR026961">
    <property type="entry name" value="PGG_dom"/>
</dbReference>
<dbReference type="Pfam" id="PF12796">
    <property type="entry name" value="Ank_2"/>
    <property type="match status" value="2"/>
</dbReference>
<feature type="transmembrane region" description="Helical" evidence="3">
    <location>
        <begin position="487"/>
        <end position="508"/>
    </location>
</feature>
<sequence>MEASSRLTKEIYDAVLIKDWEAMKKQISKVNDVSKFLQPISMHGDNIIHLAVHSKKLEPLQQILDIVDNNEQCHSLTSSVNAYGTTVLHEAAICRNYEAVKLLVKKNKELIDMKSDSGETPLFRAAAYGNTKIVRYLISQPGQRVLSFERKVQLKGTALELLELDKELAGFDDKNGSSLYMLAKIPSVFKSRHQMGIWKWLFYHCLPAVSGHDDNIEKIKEEDDEDEDIESGLQRNRPAGSDQEKEVENGRSGLVYKGMNIIRLSVAKKLWKEKRDYELATKVAKILIKHDKSFNQNYMKSVNEDRLPEETKEPGKYPLFTAVINGNVELVKLILEEYPQAHEQINHEKQNILHVAAMHREKEIFDLVKKREVPMVRLARQTDVYGNTVLHSVADTQHYKGGAPSGPAYQLLEELEWFKMPGFCVNQGLALALFLLLRVEDIMPSYYTMLPNNNNMTAREVLEEKHKSQLQEAQRWIKDTSQSCSTVAVLVSTLVFAAAFTVPGGTNGNNGRPFFINSPLFLFFTISDILSLSFSLTAVVMFLAILTSPLDLDNFLDAVPRKLTLGFALLFMSVATTMLAFASTIFLVIRLDERPRWTTTLICCASFFPVGVLALTHFPLFSSFIKPFKYLYEHFINWTARRGDRNLVARFLRFPQSKDKVDT</sequence>
<dbReference type="SMART" id="SM00248">
    <property type="entry name" value="ANK"/>
    <property type="match status" value="6"/>
</dbReference>
<dbReference type="PANTHER" id="PTHR24177">
    <property type="entry name" value="CASKIN"/>
    <property type="match status" value="1"/>
</dbReference>
<dbReference type="PANTHER" id="PTHR24177:SF215">
    <property type="entry name" value="PGG DOMAIN-CONTAINING PROTEIN"/>
    <property type="match status" value="1"/>
</dbReference>
<keyword evidence="1" id="KW-0040">ANK repeat</keyword>
<keyword evidence="3" id="KW-0812">Transmembrane</keyword>
<dbReference type="Proteomes" id="UP000323000">
    <property type="component" value="Chromosome 13"/>
</dbReference>
<comment type="caution">
    <text evidence="5">The sequence shown here is derived from an EMBL/GenBank/DDBJ whole genome shotgun (WGS) entry which is preliminary data.</text>
</comment>
<keyword evidence="6" id="KW-1185">Reference proteome</keyword>
<evidence type="ECO:0000259" key="4">
    <source>
        <dbReference type="Pfam" id="PF13962"/>
    </source>
</evidence>
<feature type="transmembrane region" description="Helical" evidence="3">
    <location>
        <begin position="601"/>
        <end position="625"/>
    </location>
</feature>
<evidence type="ECO:0000256" key="1">
    <source>
        <dbReference type="PROSITE-ProRule" id="PRU00023"/>
    </source>
</evidence>
<keyword evidence="3" id="KW-0472">Membrane</keyword>
<feature type="repeat" description="ANK" evidence="1">
    <location>
        <begin position="117"/>
        <end position="139"/>
    </location>
</feature>
<accession>A0A5C7GRC7</accession>
<reference evidence="6" key="1">
    <citation type="journal article" date="2019" name="Gigascience">
        <title>De novo genome assembly of the endangered Acer yangbiense, a plant species with extremely small populations endemic to Yunnan Province, China.</title>
        <authorList>
            <person name="Yang J."/>
            <person name="Wariss H.M."/>
            <person name="Tao L."/>
            <person name="Zhang R."/>
            <person name="Yun Q."/>
            <person name="Hollingsworth P."/>
            <person name="Dao Z."/>
            <person name="Luo G."/>
            <person name="Guo H."/>
            <person name="Ma Y."/>
            <person name="Sun W."/>
        </authorList>
    </citation>
    <scope>NUCLEOTIDE SEQUENCE [LARGE SCALE GENOMIC DNA]</scope>
    <source>
        <strain evidence="6">cv. Malutang</strain>
    </source>
</reference>
<organism evidence="5 6">
    <name type="scientific">Acer yangbiense</name>
    <dbReference type="NCBI Taxonomy" id="1000413"/>
    <lineage>
        <taxon>Eukaryota</taxon>
        <taxon>Viridiplantae</taxon>
        <taxon>Streptophyta</taxon>
        <taxon>Embryophyta</taxon>
        <taxon>Tracheophyta</taxon>
        <taxon>Spermatophyta</taxon>
        <taxon>Magnoliopsida</taxon>
        <taxon>eudicotyledons</taxon>
        <taxon>Gunneridae</taxon>
        <taxon>Pentapetalae</taxon>
        <taxon>rosids</taxon>
        <taxon>malvids</taxon>
        <taxon>Sapindales</taxon>
        <taxon>Sapindaceae</taxon>
        <taxon>Hippocastanoideae</taxon>
        <taxon>Acereae</taxon>
        <taxon>Acer</taxon>
    </lineage>
</organism>